<reference evidence="3" key="2">
    <citation type="journal article" date="2017" name="Nat. Plants">
        <title>The Aegilops tauschii genome reveals multiple impacts of transposons.</title>
        <authorList>
            <person name="Zhao G."/>
            <person name="Zou C."/>
            <person name="Li K."/>
            <person name="Wang K."/>
            <person name="Li T."/>
            <person name="Gao L."/>
            <person name="Zhang X."/>
            <person name="Wang H."/>
            <person name="Yang Z."/>
            <person name="Liu X."/>
            <person name="Jiang W."/>
            <person name="Mao L."/>
            <person name="Kong X."/>
            <person name="Jiao Y."/>
            <person name="Jia J."/>
        </authorList>
    </citation>
    <scope>NUCLEOTIDE SEQUENCE [LARGE SCALE GENOMIC DNA]</scope>
    <source>
        <strain evidence="3">cv. AL8/78</strain>
    </source>
</reference>
<evidence type="ECO:0000313" key="3">
    <source>
        <dbReference type="Proteomes" id="UP000015105"/>
    </source>
</evidence>
<dbReference type="Gramene" id="AET2Gv20996400.8">
    <property type="protein sequence ID" value="AET2Gv20996400.8"/>
    <property type="gene ID" value="AET2Gv20996400"/>
</dbReference>
<evidence type="ECO:0000313" key="2">
    <source>
        <dbReference type="EnsemblPlants" id="AET2Gv20996400.8"/>
    </source>
</evidence>
<name>A0A453CX80_AEGTS</name>
<feature type="transmembrane region" description="Helical" evidence="1">
    <location>
        <begin position="12"/>
        <end position="36"/>
    </location>
</feature>
<keyword evidence="1" id="KW-1133">Transmembrane helix</keyword>
<keyword evidence="1" id="KW-0812">Transmembrane</keyword>
<organism evidence="2 3">
    <name type="scientific">Aegilops tauschii subsp. strangulata</name>
    <name type="common">Goatgrass</name>
    <dbReference type="NCBI Taxonomy" id="200361"/>
    <lineage>
        <taxon>Eukaryota</taxon>
        <taxon>Viridiplantae</taxon>
        <taxon>Streptophyta</taxon>
        <taxon>Embryophyta</taxon>
        <taxon>Tracheophyta</taxon>
        <taxon>Spermatophyta</taxon>
        <taxon>Magnoliopsida</taxon>
        <taxon>Liliopsida</taxon>
        <taxon>Poales</taxon>
        <taxon>Poaceae</taxon>
        <taxon>BOP clade</taxon>
        <taxon>Pooideae</taxon>
        <taxon>Triticodae</taxon>
        <taxon>Triticeae</taxon>
        <taxon>Triticinae</taxon>
        <taxon>Aegilops</taxon>
    </lineage>
</organism>
<reference evidence="2" key="4">
    <citation type="submission" date="2019-03" db="UniProtKB">
        <authorList>
            <consortium name="EnsemblPlants"/>
        </authorList>
    </citation>
    <scope>IDENTIFICATION</scope>
</reference>
<dbReference type="EnsemblPlants" id="AET2Gv20996400.8">
    <property type="protein sequence ID" value="AET2Gv20996400.8"/>
    <property type="gene ID" value="AET2Gv20996400"/>
</dbReference>
<accession>A0A453CX80</accession>
<keyword evidence="1" id="KW-0472">Membrane</keyword>
<evidence type="ECO:0000256" key="1">
    <source>
        <dbReference type="SAM" id="Phobius"/>
    </source>
</evidence>
<keyword evidence="3" id="KW-1185">Reference proteome</keyword>
<reference evidence="2" key="3">
    <citation type="journal article" date="2017" name="Nature">
        <title>Genome sequence of the progenitor of the wheat D genome Aegilops tauschii.</title>
        <authorList>
            <person name="Luo M.C."/>
            <person name="Gu Y.Q."/>
            <person name="Puiu D."/>
            <person name="Wang H."/>
            <person name="Twardziok S.O."/>
            <person name="Deal K.R."/>
            <person name="Huo N."/>
            <person name="Zhu T."/>
            <person name="Wang L."/>
            <person name="Wang Y."/>
            <person name="McGuire P.E."/>
            <person name="Liu S."/>
            <person name="Long H."/>
            <person name="Ramasamy R.K."/>
            <person name="Rodriguez J.C."/>
            <person name="Van S.L."/>
            <person name="Yuan L."/>
            <person name="Wang Z."/>
            <person name="Xia Z."/>
            <person name="Xiao L."/>
            <person name="Anderson O.D."/>
            <person name="Ouyang S."/>
            <person name="Liang Y."/>
            <person name="Zimin A.V."/>
            <person name="Pertea G."/>
            <person name="Qi P."/>
            <person name="Bennetzen J.L."/>
            <person name="Dai X."/>
            <person name="Dawson M.W."/>
            <person name="Muller H.G."/>
            <person name="Kugler K."/>
            <person name="Rivarola-Duarte L."/>
            <person name="Spannagl M."/>
            <person name="Mayer K.F.X."/>
            <person name="Lu F.H."/>
            <person name="Bevan M.W."/>
            <person name="Leroy P."/>
            <person name="Li P."/>
            <person name="You F.M."/>
            <person name="Sun Q."/>
            <person name="Liu Z."/>
            <person name="Lyons E."/>
            <person name="Wicker T."/>
            <person name="Salzberg S.L."/>
            <person name="Devos K.M."/>
            <person name="Dvorak J."/>
        </authorList>
    </citation>
    <scope>NUCLEOTIDE SEQUENCE [LARGE SCALE GENOMIC DNA]</scope>
    <source>
        <strain evidence="2">cv. AL8/78</strain>
    </source>
</reference>
<reference evidence="3" key="1">
    <citation type="journal article" date="2014" name="Science">
        <title>Ancient hybridizations among the ancestral genomes of bread wheat.</title>
        <authorList>
            <consortium name="International Wheat Genome Sequencing Consortium,"/>
            <person name="Marcussen T."/>
            <person name="Sandve S.R."/>
            <person name="Heier L."/>
            <person name="Spannagl M."/>
            <person name="Pfeifer M."/>
            <person name="Jakobsen K.S."/>
            <person name="Wulff B.B."/>
            <person name="Steuernagel B."/>
            <person name="Mayer K.F."/>
            <person name="Olsen O.A."/>
        </authorList>
    </citation>
    <scope>NUCLEOTIDE SEQUENCE [LARGE SCALE GENOMIC DNA]</scope>
    <source>
        <strain evidence="3">cv. AL8/78</strain>
    </source>
</reference>
<reference evidence="2" key="5">
    <citation type="journal article" date="2021" name="G3 (Bethesda)">
        <title>Aegilops tauschii genome assembly Aet v5.0 features greater sequence contiguity and improved annotation.</title>
        <authorList>
            <person name="Wang L."/>
            <person name="Zhu T."/>
            <person name="Rodriguez J.C."/>
            <person name="Deal K.R."/>
            <person name="Dubcovsky J."/>
            <person name="McGuire P.E."/>
            <person name="Lux T."/>
            <person name="Spannagl M."/>
            <person name="Mayer K.F.X."/>
            <person name="Baldrich P."/>
            <person name="Meyers B.C."/>
            <person name="Huo N."/>
            <person name="Gu Y.Q."/>
            <person name="Zhou H."/>
            <person name="Devos K.M."/>
            <person name="Bennetzen J.L."/>
            <person name="Unver T."/>
            <person name="Budak H."/>
            <person name="Gulick P.J."/>
            <person name="Galiba G."/>
            <person name="Kalapos B."/>
            <person name="Nelson D.R."/>
            <person name="Li P."/>
            <person name="You F.M."/>
            <person name="Luo M.C."/>
            <person name="Dvorak J."/>
        </authorList>
    </citation>
    <scope>NUCLEOTIDE SEQUENCE [LARGE SCALE GENOMIC DNA]</scope>
    <source>
        <strain evidence="2">cv. AL8/78</strain>
    </source>
</reference>
<proteinExistence type="predicted"/>
<protein>
    <submittedName>
        <fullName evidence="2">Uncharacterized protein</fullName>
    </submittedName>
</protein>
<dbReference type="Proteomes" id="UP000015105">
    <property type="component" value="Chromosome 2D"/>
</dbReference>
<sequence>MEQMMPSNIMFGVLLVMVCRLTFVCLETRIFLGVVFSL</sequence>
<dbReference type="AlphaFoldDB" id="A0A453CX80"/>